<dbReference type="SUPFAM" id="SSF50156">
    <property type="entry name" value="PDZ domain-like"/>
    <property type="match status" value="1"/>
</dbReference>
<dbReference type="InterPro" id="IPR036034">
    <property type="entry name" value="PDZ_sf"/>
</dbReference>
<dbReference type="Gene3D" id="2.30.42.10">
    <property type="match status" value="1"/>
</dbReference>
<feature type="compositionally biased region" description="Low complexity" evidence="1">
    <location>
        <begin position="264"/>
        <end position="280"/>
    </location>
</feature>
<reference evidence="3 4" key="1">
    <citation type="submission" date="2019-04" db="EMBL/GenBank/DDBJ databases">
        <title>Annotation for the trematode Fasciola gigantica.</title>
        <authorList>
            <person name="Choi Y.-J."/>
        </authorList>
    </citation>
    <scope>NUCLEOTIDE SEQUENCE [LARGE SCALE GENOMIC DNA]</scope>
    <source>
        <strain evidence="3">Uganda_cow_1</strain>
    </source>
</reference>
<sequence>MCGGKSTGIIVRHIHPGGAAETDGRLRLGDHIVCVQEFNVRGFGPDQVATVLRHTISANLLSASLNPDLQEEKAGQVQLTEGKSVEPELDWPRRSIHQANHSPPAMSTTQISKSIHSPLANISFHQSDDHEQSMAEVVVQAVPIRFIVARPVQGSPQELNKEYEMQQRLTNENQVFGTVSLVPTDRLDDYLEGLVHSSLPIVNLQTLQRLSASNPEDYMRNATKIDSDAHHVAVPNISVDDSSEEPVSGVSSTCQPSSPRVTRAETNAANHESENSNHSNGVQSIDMSRLSTTRFSDHGFRVSGQDSTDQHDSHANAFGRPFSPLLADEDESQSGNGKWDGQTERECENSGEVETHTVTLHRPKYGGLGLTIVGYVYKLPDCSK</sequence>
<organism evidence="3 4">
    <name type="scientific">Fasciola gigantica</name>
    <name type="common">Giant liver fluke</name>
    <dbReference type="NCBI Taxonomy" id="46835"/>
    <lineage>
        <taxon>Eukaryota</taxon>
        <taxon>Metazoa</taxon>
        <taxon>Spiralia</taxon>
        <taxon>Lophotrochozoa</taxon>
        <taxon>Platyhelminthes</taxon>
        <taxon>Trematoda</taxon>
        <taxon>Digenea</taxon>
        <taxon>Plagiorchiida</taxon>
        <taxon>Echinostomata</taxon>
        <taxon>Echinostomatoidea</taxon>
        <taxon>Fasciolidae</taxon>
        <taxon>Fasciola</taxon>
    </lineage>
</organism>
<evidence type="ECO:0000259" key="2">
    <source>
        <dbReference type="PROSITE" id="PS50106"/>
    </source>
</evidence>
<dbReference type="OrthoDB" id="6022711at2759"/>
<dbReference type="STRING" id="46835.A0A504YN58"/>
<dbReference type="Proteomes" id="UP000316759">
    <property type="component" value="Unassembled WGS sequence"/>
</dbReference>
<feature type="region of interest" description="Disordered" evidence="1">
    <location>
        <begin position="239"/>
        <end position="283"/>
    </location>
</feature>
<gene>
    <name evidence="3" type="ORF">FGIG_00214</name>
</gene>
<dbReference type="PROSITE" id="PS50106">
    <property type="entry name" value="PDZ"/>
    <property type="match status" value="1"/>
</dbReference>
<comment type="caution">
    <text evidence="3">The sequence shown here is derived from an EMBL/GenBank/DDBJ whole genome shotgun (WGS) entry which is preliminary data.</text>
</comment>
<protein>
    <recommendedName>
        <fullName evidence="2">PDZ domain-containing protein</fullName>
    </recommendedName>
</protein>
<dbReference type="PANTHER" id="PTHR19964:SF92">
    <property type="entry name" value="PATJ HOMOLOG"/>
    <property type="match status" value="1"/>
</dbReference>
<feature type="compositionally biased region" description="Polar residues" evidence="1">
    <location>
        <begin position="249"/>
        <end position="260"/>
    </location>
</feature>
<dbReference type="InterPro" id="IPR051342">
    <property type="entry name" value="PDZ_scaffold"/>
</dbReference>
<evidence type="ECO:0000256" key="1">
    <source>
        <dbReference type="SAM" id="MobiDB-lite"/>
    </source>
</evidence>
<accession>A0A504YN58</accession>
<dbReference type="PANTHER" id="PTHR19964">
    <property type="entry name" value="MULTIPLE PDZ DOMAIN PROTEIN"/>
    <property type="match status" value="1"/>
</dbReference>
<evidence type="ECO:0000313" key="3">
    <source>
        <dbReference type="EMBL" id="TPP61789.1"/>
    </source>
</evidence>
<dbReference type="Pfam" id="PF00595">
    <property type="entry name" value="PDZ"/>
    <property type="match status" value="1"/>
</dbReference>
<dbReference type="AlphaFoldDB" id="A0A504YN58"/>
<feature type="region of interest" description="Disordered" evidence="1">
    <location>
        <begin position="297"/>
        <end position="351"/>
    </location>
</feature>
<dbReference type="InterPro" id="IPR001478">
    <property type="entry name" value="PDZ"/>
</dbReference>
<dbReference type="EMBL" id="SUNJ01007699">
    <property type="protein sequence ID" value="TPP61789.1"/>
    <property type="molecule type" value="Genomic_DNA"/>
</dbReference>
<evidence type="ECO:0000313" key="4">
    <source>
        <dbReference type="Proteomes" id="UP000316759"/>
    </source>
</evidence>
<proteinExistence type="predicted"/>
<name>A0A504YN58_FASGI</name>
<keyword evidence="4" id="KW-1185">Reference proteome</keyword>
<feature type="domain" description="PDZ" evidence="2">
    <location>
        <begin position="1"/>
        <end position="55"/>
    </location>
</feature>